<dbReference type="Gene3D" id="3.40.50.300">
    <property type="entry name" value="P-loop containing nucleotide triphosphate hydrolases"/>
    <property type="match status" value="1"/>
</dbReference>
<dbReference type="Proteomes" id="UP000053405">
    <property type="component" value="Unassembled WGS sequence"/>
</dbReference>
<organism evidence="2 3">
    <name type="scientific">Gordonia hirsuta DSM 44140 = NBRC 16056</name>
    <dbReference type="NCBI Taxonomy" id="1121927"/>
    <lineage>
        <taxon>Bacteria</taxon>
        <taxon>Bacillati</taxon>
        <taxon>Actinomycetota</taxon>
        <taxon>Actinomycetes</taxon>
        <taxon>Mycobacteriales</taxon>
        <taxon>Gordoniaceae</taxon>
        <taxon>Gordonia</taxon>
    </lineage>
</organism>
<name>L7LE65_9ACTN</name>
<keyword evidence="3" id="KW-1185">Reference proteome</keyword>
<dbReference type="InterPro" id="IPR027417">
    <property type="entry name" value="P-loop_NTPase"/>
</dbReference>
<dbReference type="STRING" id="1121927.GOHSU_68_00080"/>
<dbReference type="EMBL" id="BANT01000068">
    <property type="protein sequence ID" value="GAC59016.1"/>
    <property type="molecule type" value="Genomic_DNA"/>
</dbReference>
<dbReference type="SUPFAM" id="SSF52540">
    <property type="entry name" value="P-loop containing nucleoside triphosphate hydrolases"/>
    <property type="match status" value="1"/>
</dbReference>
<sequence>MSGDDLRHQISVVRLSDVVPERVHWLWPGRLPAGKLVTLDGDPSLGKSTLALSFAATITTGGHWPDGTRCSSPADVVLLSGEDGLADTVRPRLDAAGADVQRVHAVQGIRLDDGTLVPPTLANVAELEDIIRRTGARLLVVDVLMAFLPSRVDAHKDQDIRRVLSWLAAMADATGCTVLLLRHLNKSKGGDPMYRGGGSIGIVGAARSGLLVAADRQDPAVRVLASTKSNLGPAPASLRYRLVSADELGVARVEWLGIDERDARALLADHDGDGDEDDDSALGIVRQYLSECGGSAPVSDVLKHTRSAGLTDNEVKKKRAAKSSGIRSKRVGFGKGAGYVWSIDSPMDSMDSTSQNVGTHGTHGESMRGDAVPDSGDFAESEQGGKWPTCLGCGRRMSQWNQTCIDCDAADSDGGLP</sequence>
<evidence type="ECO:0000313" key="2">
    <source>
        <dbReference type="EMBL" id="GAC59016.1"/>
    </source>
</evidence>
<reference evidence="2 3" key="1">
    <citation type="submission" date="2012-12" db="EMBL/GenBank/DDBJ databases">
        <title>Whole genome shotgun sequence of Gordonia hirsuta NBRC 16056.</title>
        <authorList>
            <person name="Isaki-Nakamura S."/>
            <person name="Hosoyama A."/>
            <person name="Tsuchikane K."/>
            <person name="Katsumata H."/>
            <person name="Baba S."/>
            <person name="Yamazaki S."/>
            <person name="Fujita N."/>
        </authorList>
    </citation>
    <scope>NUCLEOTIDE SEQUENCE [LARGE SCALE GENOMIC DNA]</scope>
    <source>
        <strain evidence="2 3">NBRC 16056</strain>
    </source>
</reference>
<dbReference type="Pfam" id="PF13481">
    <property type="entry name" value="AAA_25"/>
    <property type="match status" value="1"/>
</dbReference>
<evidence type="ECO:0000256" key="1">
    <source>
        <dbReference type="SAM" id="MobiDB-lite"/>
    </source>
</evidence>
<evidence type="ECO:0000313" key="3">
    <source>
        <dbReference type="Proteomes" id="UP000053405"/>
    </source>
</evidence>
<dbReference type="OrthoDB" id="3171622at2"/>
<dbReference type="eggNOG" id="COG3598">
    <property type="taxonomic scope" value="Bacteria"/>
</dbReference>
<accession>L7LE65</accession>
<dbReference type="AlphaFoldDB" id="L7LE65"/>
<comment type="caution">
    <text evidence="2">The sequence shown here is derived from an EMBL/GenBank/DDBJ whole genome shotgun (WGS) entry which is preliminary data.</text>
</comment>
<proteinExistence type="predicted"/>
<dbReference type="RefSeq" id="WP_005944353.1">
    <property type="nucleotide sequence ID" value="NZ_ATVK01000073.1"/>
</dbReference>
<feature type="region of interest" description="Disordered" evidence="1">
    <location>
        <begin position="351"/>
        <end position="383"/>
    </location>
</feature>
<evidence type="ECO:0008006" key="4">
    <source>
        <dbReference type="Google" id="ProtNLM"/>
    </source>
</evidence>
<protein>
    <recommendedName>
        <fullName evidence="4">AAA+ ATPase domain-containing protein</fullName>
    </recommendedName>
</protein>
<gene>
    <name evidence="2" type="ORF">GOHSU_68_00080</name>
</gene>